<sequence length="211" mass="22625">MRITLPLVGVALSFSLVIAAPARIEDSEDALAIPKFETFSSDVREAMEEAAKQQQDPDDSTSTIEHSSHVYHNRIEPLNTLPSLPIILEKRDKKNQQADTLVGGLMQKGLVGFNPQPDPTEKSSSKKKKKGKKPSGLTGMLGGKIFGSGSSSLLKKQALRFKQPSTGKKKKGGSHDPPIMINPASNSGIISVEGQNLGPVKYGTTKKAPEP</sequence>
<keyword evidence="2" id="KW-0732">Signal</keyword>
<dbReference type="EMBL" id="JARTCD010000021">
    <property type="protein sequence ID" value="KAJ8658959.1"/>
    <property type="molecule type" value="Genomic_DNA"/>
</dbReference>
<feature type="chain" id="PRO_5041897248" evidence="2">
    <location>
        <begin position="20"/>
        <end position="211"/>
    </location>
</feature>
<accession>A0AAD7V457</accession>
<comment type="caution">
    <text evidence="3">The sequence shown here is derived from an EMBL/GenBank/DDBJ whole genome shotgun (WGS) entry which is preliminary data.</text>
</comment>
<dbReference type="AlphaFoldDB" id="A0AAD7V457"/>
<evidence type="ECO:0000313" key="3">
    <source>
        <dbReference type="EMBL" id="KAJ8658959.1"/>
    </source>
</evidence>
<evidence type="ECO:0000256" key="1">
    <source>
        <dbReference type="SAM" id="MobiDB-lite"/>
    </source>
</evidence>
<reference evidence="3 4" key="1">
    <citation type="submission" date="2023-03" db="EMBL/GenBank/DDBJ databases">
        <title>Genome sequence of Lichtheimia ornata CBS 291.66.</title>
        <authorList>
            <person name="Mohabir J.T."/>
            <person name="Shea T.P."/>
            <person name="Kurbessoian T."/>
            <person name="Berby B."/>
            <person name="Fontaine J."/>
            <person name="Livny J."/>
            <person name="Gnirke A."/>
            <person name="Stajich J.E."/>
            <person name="Cuomo C.A."/>
        </authorList>
    </citation>
    <scope>NUCLEOTIDE SEQUENCE [LARGE SCALE GENOMIC DNA]</scope>
    <source>
        <strain evidence="3">CBS 291.66</strain>
    </source>
</reference>
<keyword evidence="4" id="KW-1185">Reference proteome</keyword>
<dbReference type="GeneID" id="83212754"/>
<gene>
    <name evidence="3" type="ORF">O0I10_005341</name>
</gene>
<protein>
    <submittedName>
        <fullName evidence="3">Uncharacterized protein</fullName>
    </submittedName>
</protein>
<name>A0AAD7V457_9FUNG</name>
<evidence type="ECO:0000313" key="4">
    <source>
        <dbReference type="Proteomes" id="UP001234581"/>
    </source>
</evidence>
<feature type="region of interest" description="Disordered" evidence="1">
    <location>
        <begin position="107"/>
        <end position="211"/>
    </location>
</feature>
<evidence type="ECO:0000256" key="2">
    <source>
        <dbReference type="SAM" id="SignalP"/>
    </source>
</evidence>
<proteinExistence type="predicted"/>
<feature type="signal peptide" evidence="2">
    <location>
        <begin position="1"/>
        <end position="19"/>
    </location>
</feature>
<dbReference type="RefSeq" id="XP_058343872.1">
    <property type="nucleotide sequence ID" value="XM_058485386.1"/>
</dbReference>
<dbReference type="Proteomes" id="UP001234581">
    <property type="component" value="Unassembled WGS sequence"/>
</dbReference>
<organism evidence="3 4">
    <name type="scientific">Lichtheimia ornata</name>
    <dbReference type="NCBI Taxonomy" id="688661"/>
    <lineage>
        <taxon>Eukaryota</taxon>
        <taxon>Fungi</taxon>
        <taxon>Fungi incertae sedis</taxon>
        <taxon>Mucoromycota</taxon>
        <taxon>Mucoromycotina</taxon>
        <taxon>Mucoromycetes</taxon>
        <taxon>Mucorales</taxon>
        <taxon>Lichtheimiaceae</taxon>
        <taxon>Lichtheimia</taxon>
    </lineage>
</organism>